<dbReference type="SUPFAM" id="SSF53271">
    <property type="entry name" value="PRTase-like"/>
    <property type="match status" value="1"/>
</dbReference>
<sequence length="214" mass="24233">MFVLTETYSIANHFLAELRNQETQKDAMRFRKNMERLGEIFAYEISKTLTYQNRDVVTQLGAKITQQVSQQVVLVTILRAGLPLHQGLLNYYDKAENAFIGAYRGKHDDKESFEIEMDYITSPDIQDKVLIISDPMLATGKSIEKAYHAMLRYGIPAKTHIVSAIASRRGVRFIKARLPQCRLWIGDIDEDLNNKSYIVPGLGDAGDLSYGGKV</sequence>
<dbReference type="GO" id="GO:0005525">
    <property type="term" value="F:GTP binding"/>
    <property type="evidence" value="ECO:0007669"/>
    <property type="project" value="UniProtKB-KW"/>
</dbReference>
<dbReference type="EMBL" id="SEWF01000014">
    <property type="protein sequence ID" value="RYU95510.1"/>
    <property type="molecule type" value="Genomic_DNA"/>
</dbReference>
<evidence type="ECO:0000259" key="15">
    <source>
        <dbReference type="Pfam" id="PF14681"/>
    </source>
</evidence>
<name>A0A4V1ZDA8_9BACT</name>
<organism evidence="16 17">
    <name type="scientific">Emticicia agri</name>
    <dbReference type="NCBI Taxonomy" id="2492393"/>
    <lineage>
        <taxon>Bacteria</taxon>
        <taxon>Pseudomonadati</taxon>
        <taxon>Bacteroidota</taxon>
        <taxon>Cytophagia</taxon>
        <taxon>Cytophagales</taxon>
        <taxon>Leadbetterellaceae</taxon>
        <taxon>Emticicia</taxon>
    </lineage>
</organism>
<dbReference type="RefSeq" id="WP_130021116.1">
    <property type="nucleotide sequence ID" value="NZ_SEWF01000014.1"/>
</dbReference>
<keyword evidence="17" id="KW-1185">Reference proteome</keyword>
<dbReference type="EC" id="2.4.2.9" evidence="4"/>
<dbReference type="Pfam" id="PF14681">
    <property type="entry name" value="UPRTase"/>
    <property type="match status" value="1"/>
</dbReference>
<reference evidence="16 17" key="1">
    <citation type="submission" date="2019-02" db="EMBL/GenBank/DDBJ databases">
        <title>Bacterial novel species Emticicia sp. 17J42-9 isolated from soil.</title>
        <authorList>
            <person name="Jung H.-Y."/>
        </authorList>
    </citation>
    <scope>NUCLEOTIDE SEQUENCE [LARGE SCALE GENOMIC DNA]</scope>
    <source>
        <strain evidence="16 17">17J42-9</strain>
    </source>
</reference>
<gene>
    <name evidence="16" type="ORF">EWM59_11485</name>
</gene>
<evidence type="ECO:0000256" key="2">
    <source>
        <dbReference type="ARBA" id="ARBA00005180"/>
    </source>
</evidence>
<evidence type="ECO:0000313" key="17">
    <source>
        <dbReference type="Proteomes" id="UP000293162"/>
    </source>
</evidence>
<evidence type="ECO:0000256" key="1">
    <source>
        <dbReference type="ARBA" id="ARBA00001946"/>
    </source>
</evidence>
<keyword evidence="7 16" id="KW-0808">Transferase</keyword>
<evidence type="ECO:0000313" key="16">
    <source>
        <dbReference type="EMBL" id="RYU95510.1"/>
    </source>
</evidence>
<keyword evidence="6 16" id="KW-0328">Glycosyltransferase</keyword>
<comment type="cofactor">
    <cofactor evidence="1">
        <name>Mg(2+)</name>
        <dbReference type="ChEBI" id="CHEBI:18420"/>
    </cofactor>
</comment>
<evidence type="ECO:0000256" key="8">
    <source>
        <dbReference type="ARBA" id="ARBA00022741"/>
    </source>
</evidence>
<comment type="catalytic activity">
    <reaction evidence="11">
        <text>UMP + diphosphate = 5-phospho-alpha-D-ribose 1-diphosphate + uracil</text>
        <dbReference type="Rhea" id="RHEA:13017"/>
        <dbReference type="ChEBI" id="CHEBI:17568"/>
        <dbReference type="ChEBI" id="CHEBI:33019"/>
        <dbReference type="ChEBI" id="CHEBI:57865"/>
        <dbReference type="ChEBI" id="CHEBI:58017"/>
        <dbReference type="EC" id="2.4.2.9"/>
    </reaction>
</comment>
<dbReference type="NCBIfam" id="NF001097">
    <property type="entry name" value="PRK00129.1"/>
    <property type="match status" value="1"/>
</dbReference>
<dbReference type="PANTHER" id="PTHR11608">
    <property type="entry name" value="BIFUNCTIONAL PROTEIN PYRR"/>
    <property type="match status" value="1"/>
</dbReference>
<evidence type="ECO:0000256" key="12">
    <source>
        <dbReference type="ARBA" id="ARBA00056901"/>
    </source>
</evidence>
<dbReference type="InterPro" id="IPR050137">
    <property type="entry name" value="PyrR_bifunctional"/>
</dbReference>
<protein>
    <recommendedName>
        <fullName evidence="13">Uracil phosphoribosyltransferase</fullName>
        <ecNumber evidence="4">2.4.2.9</ecNumber>
    </recommendedName>
    <alternativeName>
        <fullName evidence="10">UMP pyrophosphorylase</fullName>
    </alternativeName>
    <alternativeName>
        <fullName evidence="14">UPRTase</fullName>
    </alternativeName>
</protein>
<evidence type="ECO:0000256" key="5">
    <source>
        <dbReference type="ARBA" id="ARBA00022533"/>
    </source>
</evidence>
<dbReference type="Proteomes" id="UP000293162">
    <property type="component" value="Unassembled WGS sequence"/>
</dbReference>
<keyword evidence="8" id="KW-0547">Nucleotide-binding</keyword>
<dbReference type="FunFam" id="3.40.50.2020:FF:000023">
    <property type="entry name" value="Probable uracil phosphoribosyltransferase"/>
    <property type="match status" value="1"/>
</dbReference>
<dbReference type="AlphaFoldDB" id="A0A4V1ZDA8"/>
<evidence type="ECO:0000256" key="11">
    <source>
        <dbReference type="ARBA" id="ARBA00052919"/>
    </source>
</evidence>
<dbReference type="OrthoDB" id="9781675at2"/>
<dbReference type="Gene3D" id="3.40.50.2020">
    <property type="match status" value="1"/>
</dbReference>
<evidence type="ECO:0000256" key="14">
    <source>
        <dbReference type="ARBA" id="ARBA00079807"/>
    </source>
</evidence>
<comment type="caution">
    <text evidence="16">The sequence shown here is derived from an EMBL/GenBank/DDBJ whole genome shotgun (WGS) entry which is preliminary data.</text>
</comment>
<comment type="pathway">
    <text evidence="2">Pyrimidine metabolism; UMP biosynthesis via salvage pathway; UMP from uracil: step 1/1.</text>
</comment>
<dbReference type="CDD" id="cd06223">
    <property type="entry name" value="PRTases_typeI"/>
    <property type="match status" value="1"/>
</dbReference>
<feature type="domain" description="Phosphoribosyltransferase" evidence="15">
    <location>
        <begin position="10"/>
        <end position="211"/>
    </location>
</feature>
<comment type="function">
    <text evidence="12">Catalyzes the conversion of uracil and 5-phospho-alpha-D-ribose 1-diphosphate (PRPP) to UMP and diphosphate.</text>
</comment>
<evidence type="ECO:0000256" key="13">
    <source>
        <dbReference type="ARBA" id="ARBA00072146"/>
    </source>
</evidence>
<dbReference type="InterPro" id="IPR000836">
    <property type="entry name" value="PRTase_dom"/>
</dbReference>
<proteinExistence type="inferred from homology"/>
<comment type="similarity">
    <text evidence="3">Belongs to the UPRTase family.</text>
</comment>
<evidence type="ECO:0000256" key="9">
    <source>
        <dbReference type="ARBA" id="ARBA00023134"/>
    </source>
</evidence>
<evidence type="ECO:0000256" key="10">
    <source>
        <dbReference type="ARBA" id="ARBA00031082"/>
    </source>
</evidence>
<evidence type="ECO:0000256" key="7">
    <source>
        <dbReference type="ARBA" id="ARBA00022679"/>
    </source>
</evidence>
<dbReference type="GO" id="GO:0004845">
    <property type="term" value="F:uracil phosphoribosyltransferase activity"/>
    <property type="evidence" value="ECO:0007669"/>
    <property type="project" value="UniProtKB-EC"/>
</dbReference>
<evidence type="ECO:0000256" key="4">
    <source>
        <dbReference type="ARBA" id="ARBA00011894"/>
    </source>
</evidence>
<evidence type="ECO:0000256" key="6">
    <source>
        <dbReference type="ARBA" id="ARBA00022676"/>
    </source>
</evidence>
<keyword evidence="9" id="KW-0342">GTP-binding</keyword>
<evidence type="ECO:0000256" key="3">
    <source>
        <dbReference type="ARBA" id="ARBA00009516"/>
    </source>
</evidence>
<accession>A0A4V1ZDA8</accession>
<dbReference type="InterPro" id="IPR029057">
    <property type="entry name" value="PRTase-like"/>
</dbReference>
<dbReference type="PANTHER" id="PTHR11608:SF0">
    <property type="entry name" value="BIFUNCTIONAL PROTEIN PYRR"/>
    <property type="match status" value="1"/>
</dbReference>
<keyword evidence="5" id="KW-0021">Allosteric enzyme</keyword>